<feature type="compositionally biased region" description="Polar residues" evidence="1">
    <location>
        <begin position="148"/>
        <end position="167"/>
    </location>
</feature>
<dbReference type="OrthoDB" id="514384at2"/>
<sequence length="173" mass="19382">MLSDIEFQELAEDLSSPDVSIRVDTLKCLYRQPVLDERVLPYLEDLLDDDTISVIFLPYRFGEVRWLAAKVLVAERAALGHSQPVYLDNVFQPINTEEFASLARSAGVKSSGGLDGILEALVVLRQMKRLPLHTLQLIPSSRNNQNIKMNDLNSISDKSDSQVTETIAGQRIK</sequence>
<dbReference type="Proteomes" id="UP000271624">
    <property type="component" value="Unassembled WGS sequence"/>
</dbReference>
<evidence type="ECO:0000256" key="1">
    <source>
        <dbReference type="SAM" id="MobiDB-lite"/>
    </source>
</evidence>
<accession>A0A3S1ARY5</accession>
<dbReference type="RefSeq" id="WP_127077972.1">
    <property type="nucleotide sequence ID" value="NZ_RSCL01000001.1"/>
</dbReference>
<reference evidence="2" key="1">
    <citation type="submission" date="2018-12" db="EMBL/GenBank/DDBJ databases">
        <authorList>
            <person name="Will S."/>
            <person name="Neumann-Schaal M."/>
            <person name="Henke P."/>
        </authorList>
    </citation>
    <scope>NUCLEOTIDE SEQUENCE</scope>
    <source>
        <strain evidence="2">PCC 7102</strain>
    </source>
</reference>
<feature type="region of interest" description="Disordered" evidence="1">
    <location>
        <begin position="148"/>
        <end position="173"/>
    </location>
</feature>
<protein>
    <submittedName>
        <fullName evidence="2">Uncharacterized protein</fullName>
    </submittedName>
</protein>
<evidence type="ECO:0000313" key="3">
    <source>
        <dbReference type="Proteomes" id="UP000271624"/>
    </source>
</evidence>
<keyword evidence="3" id="KW-1185">Reference proteome</keyword>
<comment type="caution">
    <text evidence="2">The sequence shown here is derived from an EMBL/GenBank/DDBJ whole genome shotgun (WGS) entry which is preliminary data.</text>
</comment>
<organism evidence="2 3">
    <name type="scientific">Dulcicalothrix desertica PCC 7102</name>
    <dbReference type="NCBI Taxonomy" id="232991"/>
    <lineage>
        <taxon>Bacteria</taxon>
        <taxon>Bacillati</taxon>
        <taxon>Cyanobacteriota</taxon>
        <taxon>Cyanophyceae</taxon>
        <taxon>Nostocales</taxon>
        <taxon>Calotrichaceae</taxon>
        <taxon>Dulcicalothrix</taxon>
    </lineage>
</organism>
<dbReference type="EMBL" id="RSCL01000001">
    <property type="protein sequence ID" value="RUT09686.1"/>
    <property type="molecule type" value="Genomic_DNA"/>
</dbReference>
<name>A0A3S1ARY5_9CYAN</name>
<gene>
    <name evidence="2" type="ORF">DSM106972_001810</name>
</gene>
<reference evidence="2" key="2">
    <citation type="journal article" date="2019" name="Genome Biol. Evol.">
        <title>Day and night: Metabolic profiles and evolutionary relationships of six axenic non-marine cyanobacteria.</title>
        <authorList>
            <person name="Will S.E."/>
            <person name="Henke P."/>
            <person name="Boedeker C."/>
            <person name="Huang S."/>
            <person name="Brinkmann H."/>
            <person name="Rohde M."/>
            <person name="Jarek M."/>
            <person name="Friedl T."/>
            <person name="Seufert S."/>
            <person name="Schumacher M."/>
            <person name="Overmann J."/>
            <person name="Neumann-Schaal M."/>
            <person name="Petersen J."/>
        </authorList>
    </citation>
    <scope>NUCLEOTIDE SEQUENCE [LARGE SCALE GENOMIC DNA]</scope>
    <source>
        <strain evidence="2">PCC 7102</strain>
    </source>
</reference>
<evidence type="ECO:0000313" key="2">
    <source>
        <dbReference type="EMBL" id="RUT09686.1"/>
    </source>
</evidence>
<dbReference type="AlphaFoldDB" id="A0A3S1ARY5"/>
<proteinExistence type="predicted"/>